<organism evidence="1">
    <name type="scientific">uncultured Caudovirales phage</name>
    <dbReference type="NCBI Taxonomy" id="2100421"/>
    <lineage>
        <taxon>Viruses</taxon>
        <taxon>Duplodnaviria</taxon>
        <taxon>Heunggongvirae</taxon>
        <taxon>Uroviricota</taxon>
        <taxon>Caudoviricetes</taxon>
        <taxon>Peduoviridae</taxon>
        <taxon>Maltschvirus</taxon>
        <taxon>Maltschvirus maltsch</taxon>
    </lineage>
</organism>
<accession>A0A6J5STC3</accession>
<dbReference type="EMBL" id="LR797471">
    <property type="protein sequence ID" value="CAB4218520.1"/>
    <property type="molecule type" value="Genomic_DNA"/>
</dbReference>
<sequence length="63" mass="7390">MRHPEPEIVTTYRNTLKAEPPKVCHTCDHYSKEGKCVEFDSVPPVEFANEPNECDLWIWEVPF</sequence>
<proteinExistence type="predicted"/>
<protein>
    <submittedName>
        <fullName evidence="1">Uncharacterized protein</fullName>
    </submittedName>
</protein>
<name>A0A6J5STC3_9CAUD</name>
<gene>
    <name evidence="1" type="ORF">UFOVP1610_34</name>
</gene>
<evidence type="ECO:0000313" key="1">
    <source>
        <dbReference type="EMBL" id="CAB4218520.1"/>
    </source>
</evidence>
<reference evidence="1" key="1">
    <citation type="submission" date="2020-05" db="EMBL/GenBank/DDBJ databases">
        <authorList>
            <person name="Chiriac C."/>
            <person name="Salcher M."/>
            <person name="Ghai R."/>
            <person name="Kavagutti S V."/>
        </authorList>
    </citation>
    <scope>NUCLEOTIDE SEQUENCE</scope>
</reference>